<sequence>MTRIPLLSAMFSKVRTFLEAIDQTSDADPLEGQGRRIAALEERMSRLEVSSAATADCADQVIAGS</sequence>
<protein>
    <submittedName>
        <fullName evidence="1">Uncharacterized protein</fullName>
    </submittedName>
</protein>
<reference evidence="1 2" key="1">
    <citation type="submission" date="2024-09" db="EMBL/GenBank/DDBJ databases">
        <authorList>
            <person name="Sun Q."/>
            <person name="Mori K."/>
        </authorList>
    </citation>
    <scope>NUCLEOTIDE SEQUENCE [LARGE SCALE GENOMIC DNA]</scope>
    <source>
        <strain evidence="1 2">CICC 11035S</strain>
    </source>
</reference>
<accession>A0ABV6SAS7</accession>
<evidence type="ECO:0000313" key="2">
    <source>
        <dbReference type="Proteomes" id="UP001589858"/>
    </source>
</evidence>
<dbReference type="EMBL" id="JBHLTM010000065">
    <property type="protein sequence ID" value="MFC0686355.1"/>
    <property type="molecule type" value="Genomic_DNA"/>
</dbReference>
<proteinExistence type="predicted"/>
<comment type="caution">
    <text evidence="1">The sequence shown here is derived from an EMBL/GenBank/DDBJ whole genome shotgun (WGS) entry which is preliminary data.</text>
</comment>
<dbReference type="RefSeq" id="WP_267224548.1">
    <property type="nucleotide sequence ID" value="NZ_JAPCWC010000038.1"/>
</dbReference>
<dbReference type="Proteomes" id="UP001589858">
    <property type="component" value="Unassembled WGS sequence"/>
</dbReference>
<evidence type="ECO:0000313" key="1">
    <source>
        <dbReference type="EMBL" id="MFC0686355.1"/>
    </source>
</evidence>
<organism evidence="1 2">
    <name type="scientific">Novosphingobium clariflavum</name>
    <dbReference type="NCBI Taxonomy" id="2029884"/>
    <lineage>
        <taxon>Bacteria</taxon>
        <taxon>Pseudomonadati</taxon>
        <taxon>Pseudomonadota</taxon>
        <taxon>Alphaproteobacteria</taxon>
        <taxon>Sphingomonadales</taxon>
        <taxon>Sphingomonadaceae</taxon>
        <taxon>Novosphingobium</taxon>
    </lineage>
</organism>
<gene>
    <name evidence="1" type="ORF">ACFFF8_17350</name>
</gene>
<name>A0ABV6SAS7_9SPHN</name>
<keyword evidence="2" id="KW-1185">Reference proteome</keyword>